<keyword evidence="3" id="KW-0547">Nucleotide-binding</keyword>
<dbReference type="Pfam" id="PF03237">
    <property type="entry name" value="Terminase_6N"/>
    <property type="match status" value="1"/>
</dbReference>
<proteinExistence type="predicted"/>
<keyword evidence="3" id="KW-0067">ATP-binding</keyword>
<dbReference type="InterPro" id="IPR027417">
    <property type="entry name" value="P-loop_NTPase"/>
</dbReference>
<dbReference type="AlphaFoldDB" id="A0A1L3JFB7"/>
<evidence type="ECO:0000313" key="4">
    <source>
        <dbReference type="Proteomes" id="UP000242561"/>
    </source>
</evidence>
<dbReference type="OrthoDB" id="4519042at2"/>
<dbReference type="EMBL" id="CP018154">
    <property type="protein sequence ID" value="APG63814.1"/>
    <property type="molecule type" value="Genomic_DNA"/>
</dbReference>
<dbReference type="GO" id="GO:0005524">
    <property type="term" value="F:ATP binding"/>
    <property type="evidence" value="ECO:0007669"/>
    <property type="project" value="UniProtKB-KW"/>
</dbReference>
<evidence type="ECO:0000256" key="1">
    <source>
        <dbReference type="ARBA" id="ARBA00022612"/>
    </source>
</evidence>
<dbReference type="STRING" id="1913578.LPB140_11150"/>
<dbReference type="InterPro" id="IPR035421">
    <property type="entry name" value="Terminase_6C"/>
</dbReference>
<name>A0A1L3JFB7_9SPHN</name>
<keyword evidence="1" id="KW-1188">Viral release from host cell</keyword>
<feature type="domain" description="Terminase large subunit gp17-like C-terminal" evidence="2">
    <location>
        <begin position="269"/>
        <end position="416"/>
    </location>
</feature>
<organism evidence="3 4">
    <name type="scientific">Sphingorhabdus lutea</name>
    <dbReference type="NCBI Taxonomy" id="1913578"/>
    <lineage>
        <taxon>Bacteria</taxon>
        <taxon>Pseudomonadati</taxon>
        <taxon>Pseudomonadota</taxon>
        <taxon>Alphaproteobacteria</taxon>
        <taxon>Sphingomonadales</taxon>
        <taxon>Sphingomonadaceae</taxon>
        <taxon>Sphingorhabdus</taxon>
    </lineage>
</organism>
<sequence>MLPPDELHKFINSLSPTQLGKLKYEWRILARPSQLPPKGNWRIWLIMAGRGFGKTRAGAEWVHDIAAANPHVKIALLGDNLYDVRATMVEGDSGILSTQRRHLPVKWESSLRQIIWANGAAAYCYSAQSPEALRGPQHSHAWCDELTKWEHSGGKNIDAWDNLAMGLRLGKKPQILVTTTPRRNILLQNIMARDDVVITKGTTQDNRAALPPDFIAAMEAQYGQSNLGRQELSGELLCEIDGALWTRPILQKCRIATPIEPEQISRIIISVDPPASDRGDECGIIVAAGLTDGRGALLYDGSIAKASPEKWARQVANLAENWGADHVVAEANQGGDMVGSVLRAANINLPIKLVHASRGKMARAEPVAALYEAGRVVHAGRFDALEDQLCGMMIGGNYEGPGRSPDRADALVWAMTELMLGRRAMPKIRF</sequence>
<dbReference type="Proteomes" id="UP000242561">
    <property type="component" value="Chromosome"/>
</dbReference>
<gene>
    <name evidence="3" type="ORF">LPB140_11150</name>
</gene>
<evidence type="ECO:0000313" key="3">
    <source>
        <dbReference type="EMBL" id="APG63814.1"/>
    </source>
</evidence>
<accession>A0A1L3JFB7</accession>
<reference evidence="3 4" key="1">
    <citation type="submission" date="2016-11" db="EMBL/GenBank/DDBJ databases">
        <title>Sphingorhabdus sp. LPB0140, isolated from marine environment.</title>
        <authorList>
            <person name="Kim E."/>
            <person name="Yi H."/>
        </authorList>
    </citation>
    <scope>NUCLEOTIDE SEQUENCE [LARGE SCALE GENOMIC DNA]</scope>
    <source>
        <strain evidence="3 4">LPB0140</strain>
    </source>
</reference>
<dbReference type="KEGG" id="sphl:LPB140_11150"/>
<protein>
    <submittedName>
        <fullName evidence="3">ATP-binding protein</fullName>
    </submittedName>
</protein>
<dbReference type="Gene3D" id="3.30.420.240">
    <property type="match status" value="1"/>
</dbReference>
<dbReference type="Pfam" id="PF17289">
    <property type="entry name" value="Terminase_6C"/>
    <property type="match status" value="1"/>
</dbReference>
<keyword evidence="4" id="KW-1185">Reference proteome</keyword>
<evidence type="ECO:0000259" key="2">
    <source>
        <dbReference type="Pfam" id="PF17289"/>
    </source>
</evidence>
<dbReference type="Gene3D" id="3.40.50.300">
    <property type="entry name" value="P-loop containing nucleotide triphosphate hydrolases"/>
    <property type="match status" value="1"/>
</dbReference>